<proteinExistence type="predicted"/>
<comment type="caution">
    <text evidence="3">The sequence shown here is derived from an EMBL/GenBank/DDBJ whole genome shotgun (WGS) entry which is preliminary data.</text>
</comment>
<dbReference type="InterPro" id="IPR052897">
    <property type="entry name" value="Sec-Metab_Biosynth_Hydrolase"/>
</dbReference>
<gene>
    <name evidence="3" type="ORF">AQPW35_42860</name>
</gene>
<dbReference type="AlphaFoldDB" id="A0A480AZP6"/>
<name>A0A480AZP6_9BURK</name>
<feature type="domain" description="AB hydrolase-1" evidence="2">
    <location>
        <begin position="35"/>
        <end position="269"/>
    </location>
</feature>
<dbReference type="PANTHER" id="PTHR37017:SF11">
    <property type="entry name" value="ESTERASE_LIPASE_THIOESTERASE DOMAIN-CONTAINING PROTEIN"/>
    <property type="match status" value="1"/>
</dbReference>
<dbReference type="EMBL" id="BJCL01000014">
    <property type="protein sequence ID" value="GCL65205.1"/>
    <property type="molecule type" value="Genomic_DNA"/>
</dbReference>
<feature type="chain" id="PRO_5019870861" evidence="1">
    <location>
        <begin position="23"/>
        <end position="276"/>
    </location>
</feature>
<reference evidence="4" key="1">
    <citation type="submission" date="2019-03" db="EMBL/GenBank/DDBJ databases">
        <title>Aquabacterium pictum sp.nov., the first bacteriochlorophyll a-containing freshwater bacterium in the genus Aquabacterium of the class Betaproteobacteria.</title>
        <authorList>
            <person name="Hirose S."/>
            <person name="Tank M."/>
            <person name="Hara E."/>
            <person name="Tamaki H."/>
            <person name="Takaichi S."/>
            <person name="Haruta S."/>
            <person name="Hanada S."/>
        </authorList>
    </citation>
    <scope>NUCLEOTIDE SEQUENCE [LARGE SCALE GENOMIC DNA]</scope>
    <source>
        <strain evidence="4">W35</strain>
    </source>
</reference>
<dbReference type="Proteomes" id="UP000301751">
    <property type="component" value="Unassembled WGS sequence"/>
</dbReference>
<keyword evidence="4" id="KW-1185">Reference proteome</keyword>
<dbReference type="PANTHER" id="PTHR37017">
    <property type="entry name" value="AB HYDROLASE-1 DOMAIN-CONTAINING PROTEIN-RELATED"/>
    <property type="match status" value="1"/>
</dbReference>
<feature type="signal peptide" evidence="1">
    <location>
        <begin position="1"/>
        <end position="22"/>
    </location>
</feature>
<evidence type="ECO:0000313" key="3">
    <source>
        <dbReference type="EMBL" id="GCL65205.1"/>
    </source>
</evidence>
<evidence type="ECO:0000259" key="2">
    <source>
        <dbReference type="Pfam" id="PF12697"/>
    </source>
</evidence>
<dbReference type="Pfam" id="PF12697">
    <property type="entry name" value="Abhydrolase_6"/>
    <property type="match status" value="1"/>
</dbReference>
<dbReference type="Gene3D" id="3.40.50.1820">
    <property type="entry name" value="alpha/beta hydrolase"/>
    <property type="match status" value="1"/>
</dbReference>
<dbReference type="OrthoDB" id="9112061at2"/>
<dbReference type="InterPro" id="IPR029058">
    <property type="entry name" value="AB_hydrolase_fold"/>
</dbReference>
<sequence length="276" mass="29463">MTMHTMRRRGLALLPLLAVATACTTGLPVAPKPTFVLVHGAFQDERAWSEVVPRLQAAGHKVVAVRLPGRAGDTTPLAQITLDSYRAQVAAAVSAEPAPVVLVGHSFGGITIANVAEAMPARIRALVFVGAYLPQAGAADQSMAKLAERDRWNGFTPQNFVVAKDYSTAGVLEQDVVMLFCGDCSAADQARTLRDFHQREPLKPAGTPVALTAERYGRVPKVYIQTLRDRAISPQMQQQMLERTPVARVVPIDSGHSPFLSQPAALAQALLEAAGG</sequence>
<keyword evidence="1" id="KW-0732">Signal</keyword>
<dbReference type="PROSITE" id="PS51257">
    <property type="entry name" value="PROKAR_LIPOPROTEIN"/>
    <property type="match status" value="1"/>
</dbReference>
<evidence type="ECO:0000256" key="1">
    <source>
        <dbReference type="SAM" id="SignalP"/>
    </source>
</evidence>
<organism evidence="3 4">
    <name type="scientific">Pseudaquabacterium pictum</name>
    <dbReference type="NCBI Taxonomy" id="2315236"/>
    <lineage>
        <taxon>Bacteria</taxon>
        <taxon>Pseudomonadati</taxon>
        <taxon>Pseudomonadota</taxon>
        <taxon>Betaproteobacteria</taxon>
        <taxon>Burkholderiales</taxon>
        <taxon>Sphaerotilaceae</taxon>
        <taxon>Pseudaquabacterium</taxon>
    </lineage>
</organism>
<accession>A0A480AZP6</accession>
<dbReference type="SUPFAM" id="SSF53474">
    <property type="entry name" value="alpha/beta-Hydrolases"/>
    <property type="match status" value="1"/>
</dbReference>
<protein>
    <submittedName>
        <fullName evidence="3">Peptidase M13</fullName>
    </submittedName>
</protein>
<dbReference type="InterPro" id="IPR000073">
    <property type="entry name" value="AB_hydrolase_1"/>
</dbReference>
<evidence type="ECO:0000313" key="4">
    <source>
        <dbReference type="Proteomes" id="UP000301751"/>
    </source>
</evidence>